<reference evidence="2 3" key="1">
    <citation type="journal article" date="2021" name="Int. J. Syst. Evol. Microbiol.">
        <title>Amazonocrinis nigriterrae gen. nov., sp. nov., Atlanticothrix silvestris gen. nov., sp. nov. and Dendronalium phyllosphericum gen. nov., sp. nov., nostocacean cyanobacteria from Brazilian environments.</title>
        <authorList>
            <person name="Alvarenga D.O."/>
            <person name="Andreote A.P.D."/>
            <person name="Branco L.H.Z."/>
            <person name="Delbaje E."/>
            <person name="Cruz R.B."/>
            <person name="Varani A.M."/>
            <person name="Fiore M.F."/>
        </authorList>
    </citation>
    <scope>NUCLEOTIDE SEQUENCE [LARGE SCALE GENOMIC DNA]</scope>
    <source>
        <strain evidence="2 3">CENA67</strain>
    </source>
</reference>
<comment type="caution">
    <text evidence="2">The sequence shown here is derived from an EMBL/GenBank/DDBJ whole genome shotgun (WGS) entry which is preliminary data.</text>
</comment>
<name>A0A8J7LBF5_9NOST</name>
<keyword evidence="1" id="KW-0472">Membrane</keyword>
<dbReference type="EMBL" id="JAECZC010000028">
    <property type="protein sequence ID" value="MBH8563676.1"/>
    <property type="molecule type" value="Genomic_DNA"/>
</dbReference>
<feature type="transmembrane region" description="Helical" evidence="1">
    <location>
        <begin position="65"/>
        <end position="90"/>
    </location>
</feature>
<keyword evidence="3" id="KW-1185">Reference proteome</keyword>
<protein>
    <recommendedName>
        <fullName evidence="4">Glycosyltransferase</fullName>
    </recommendedName>
</protein>
<dbReference type="SUPFAM" id="SSF53756">
    <property type="entry name" value="UDP-Glycosyltransferase/glycogen phosphorylase"/>
    <property type="match status" value="1"/>
</dbReference>
<keyword evidence="1" id="KW-1133">Transmembrane helix</keyword>
<keyword evidence="1" id="KW-0812">Transmembrane</keyword>
<gene>
    <name evidence="2" type="ORF">I8748_16005</name>
</gene>
<evidence type="ECO:0000256" key="1">
    <source>
        <dbReference type="SAM" id="Phobius"/>
    </source>
</evidence>
<dbReference type="RefSeq" id="WP_198125545.1">
    <property type="nucleotide sequence ID" value="NZ_JAECZC010000028.1"/>
</dbReference>
<accession>A0A8J7LBF5</accession>
<evidence type="ECO:0008006" key="4">
    <source>
        <dbReference type="Google" id="ProtNLM"/>
    </source>
</evidence>
<evidence type="ECO:0000313" key="3">
    <source>
        <dbReference type="Proteomes" id="UP000632766"/>
    </source>
</evidence>
<organism evidence="2 3">
    <name type="scientific">Amazonocrinis nigriterrae CENA67</name>
    <dbReference type="NCBI Taxonomy" id="2794033"/>
    <lineage>
        <taxon>Bacteria</taxon>
        <taxon>Bacillati</taxon>
        <taxon>Cyanobacteriota</taxon>
        <taxon>Cyanophyceae</taxon>
        <taxon>Nostocales</taxon>
        <taxon>Nostocaceae</taxon>
        <taxon>Amazonocrinis</taxon>
        <taxon>Amazonocrinis nigriterrae</taxon>
    </lineage>
</organism>
<proteinExistence type="predicted"/>
<feature type="transmembrane region" description="Helical" evidence="1">
    <location>
        <begin position="111"/>
        <end position="129"/>
    </location>
</feature>
<dbReference type="AlphaFoldDB" id="A0A8J7LBF5"/>
<evidence type="ECO:0000313" key="2">
    <source>
        <dbReference type="EMBL" id="MBH8563676.1"/>
    </source>
</evidence>
<sequence length="350" mass="40919">MATTYLFRPKNPMLHHCSESFYKAMTFNLNSEKEADYLYYLTSVNVDNGLDIAKKIFKLNSGDTIYLFFFLIQSDYLVLTLILKAIAQIFSKDLKIYYMMHEPRFEKGRINPIKAFLIFIYHFLFGHLADKILLPSDKALFQAKTFIKPDKLYKLNLTFLSPLESLLQKNLQQLKCSWDNNKTFSLLGRIDIDKNPQGFLDLVNIINEYYPEQARFIRGGRDRNVDVPYDEELIIRFSSFLSDSAKSFLFGLTHFVVIPYSFSTQSGVLAEALSYGKLLIINDIPAFSSLKDLNFLFLVDFNNKDAILECIHKLLNMDICDYENRYWQAVKYFQEHHSETYLLKALKDIL</sequence>
<dbReference type="Gene3D" id="3.40.50.2000">
    <property type="entry name" value="Glycogen Phosphorylase B"/>
    <property type="match status" value="1"/>
</dbReference>
<dbReference type="Proteomes" id="UP000632766">
    <property type="component" value="Unassembled WGS sequence"/>
</dbReference>